<evidence type="ECO:0000313" key="4">
    <source>
        <dbReference type="Proteomes" id="UP000305883"/>
    </source>
</evidence>
<feature type="compositionally biased region" description="Basic and acidic residues" evidence="1">
    <location>
        <begin position="27"/>
        <end position="41"/>
    </location>
</feature>
<reference evidence="3 4" key="1">
    <citation type="journal article" date="2019" name="Genome Biol. Evol.">
        <title>Genomic Plasticity Mediated by Transposable Elements in the Plant Pathogenic Fungus Colletotrichum higginsianum.</title>
        <authorList>
            <person name="Tsushima A."/>
            <person name="Gan P."/>
            <person name="Kumakura N."/>
            <person name="Narusaka M."/>
            <person name="Takano Y."/>
            <person name="Narusaka Y."/>
            <person name="Shirasu K."/>
        </authorList>
    </citation>
    <scope>NUCLEOTIDE SEQUENCE [LARGE SCALE GENOMIC DNA]</scope>
    <source>
        <strain evidence="3 4">MAFF305635-RFP</strain>
    </source>
</reference>
<accession>A0A4T0W2H2</accession>
<evidence type="ECO:0000259" key="2">
    <source>
        <dbReference type="Pfam" id="PF24864"/>
    </source>
</evidence>
<dbReference type="OrthoDB" id="4757095at2759"/>
<proteinExistence type="predicted"/>
<name>A0A4T0W2H2_9PEZI</name>
<dbReference type="InterPro" id="IPR056632">
    <property type="entry name" value="DUF7730"/>
</dbReference>
<feature type="region of interest" description="Disordered" evidence="1">
    <location>
        <begin position="17"/>
        <end position="46"/>
    </location>
</feature>
<dbReference type="Proteomes" id="UP000305883">
    <property type="component" value="Unassembled WGS sequence"/>
</dbReference>
<dbReference type="EMBL" id="MWPZ01000004">
    <property type="protein sequence ID" value="TIC99106.1"/>
    <property type="molecule type" value="Genomic_DNA"/>
</dbReference>
<organism evidence="3 4">
    <name type="scientific">Colletotrichum higginsianum</name>
    <dbReference type="NCBI Taxonomy" id="80884"/>
    <lineage>
        <taxon>Eukaryota</taxon>
        <taxon>Fungi</taxon>
        <taxon>Dikarya</taxon>
        <taxon>Ascomycota</taxon>
        <taxon>Pezizomycotina</taxon>
        <taxon>Sordariomycetes</taxon>
        <taxon>Hypocreomycetidae</taxon>
        <taxon>Glomerellales</taxon>
        <taxon>Glomerellaceae</taxon>
        <taxon>Colletotrichum</taxon>
        <taxon>Colletotrichum destructivum species complex</taxon>
    </lineage>
</organism>
<comment type="caution">
    <text evidence="3">The sequence shown here is derived from an EMBL/GenBank/DDBJ whole genome shotgun (WGS) entry which is preliminary data.</text>
</comment>
<dbReference type="Pfam" id="PF24864">
    <property type="entry name" value="DUF7730"/>
    <property type="match status" value="1"/>
</dbReference>
<gene>
    <name evidence="3" type="ORF">CH35J_006316</name>
</gene>
<dbReference type="AlphaFoldDB" id="A0A4T0W2H2"/>
<evidence type="ECO:0000256" key="1">
    <source>
        <dbReference type="SAM" id="MobiDB-lite"/>
    </source>
</evidence>
<evidence type="ECO:0000313" key="3">
    <source>
        <dbReference type="EMBL" id="TIC99106.1"/>
    </source>
</evidence>
<feature type="domain" description="DUF7730" evidence="2">
    <location>
        <begin position="91"/>
        <end position="252"/>
    </location>
</feature>
<sequence>MDPPNLMHRASEKCRRGLRRTFSSGKTRPEANGHGHGHGGDKSGVSGRWRASWSSFSTAFLSAGRASKEYKSTAVEDVIPECVPTVAHFPFSQLPPEIRHQIYQEYWVVSGVSRHAFLHNGKLVHSPCITDHEAPDERQAGVARAFAASGSKAEVQSHPLWAKRMASKWCNHWRCEELWQDIQDGKDFDAHKTLSYRSLLLSCRWIYRECHPSLKEHQSITVTDGQTLHRVLYFPRASYLDQATALNISLREDSGNYLYLNATSMWFVLLDDDFAAARVYLWLDAECPLTRRLLTEFRKILGNVPDALAPRLTIDFPCDAHDGFWAWDEVEVDTWDVCARSGGRKTEPPLEPKFNVVARGRQRFNETAGGYVSSADAGRPRRRVLKDSNPFEDILLYGRGFLTKTRARSLVAFRYG</sequence>
<protein>
    <recommendedName>
        <fullName evidence="2">DUF7730 domain-containing protein</fullName>
    </recommendedName>
</protein>